<dbReference type="Proteomes" id="UP000636479">
    <property type="component" value="Unassembled WGS sequence"/>
</dbReference>
<dbReference type="InterPro" id="IPR011333">
    <property type="entry name" value="SKP1/BTB/POZ_sf"/>
</dbReference>
<dbReference type="SUPFAM" id="SSF54695">
    <property type="entry name" value="POZ domain"/>
    <property type="match status" value="1"/>
</dbReference>
<evidence type="ECO:0000313" key="2">
    <source>
        <dbReference type="EMBL" id="KAF7315166.1"/>
    </source>
</evidence>
<dbReference type="PROSITE" id="PS50097">
    <property type="entry name" value="BTB"/>
    <property type="match status" value="1"/>
</dbReference>
<accession>A0A8H6WFV8</accession>
<name>A0A8H6WFV8_9AGAR</name>
<organism evidence="2 3">
    <name type="scientific">Mycena indigotica</name>
    <dbReference type="NCBI Taxonomy" id="2126181"/>
    <lineage>
        <taxon>Eukaryota</taxon>
        <taxon>Fungi</taxon>
        <taxon>Dikarya</taxon>
        <taxon>Basidiomycota</taxon>
        <taxon>Agaricomycotina</taxon>
        <taxon>Agaricomycetes</taxon>
        <taxon>Agaricomycetidae</taxon>
        <taxon>Agaricales</taxon>
        <taxon>Marasmiineae</taxon>
        <taxon>Mycenaceae</taxon>
        <taxon>Mycena</taxon>
    </lineage>
</organism>
<protein>
    <submittedName>
        <fullName evidence="2">BTB domain-containing protein</fullName>
    </submittedName>
</protein>
<evidence type="ECO:0000313" key="3">
    <source>
        <dbReference type="Proteomes" id="UP000636479"/>
    </source>
</evidence>
<comment type="caution">
    <text evidence="2">The sequence shown here is derived from an EMBL/GenBank/DDBJ whole genome shotgun (WGS) entry which is preliminary data.</text>
</comment>
<feature type="domain" description="BTB" evidence="1">
    <location>
        <begin position="31"/>
        <end position="105"/>
    </location>
</feature>
<dbReference type="AlphaFoldDB" id="A0A8H6WFV8"/>
<dbReference type="SMART" id="SM00225">
    <property type="entry name" value="BTB"/>
    <property type="match status" value="1"/>
</dbReference>
<gene>
    <name evidence="2" type="ORF">MIND_00031000</name>
</gene>
<sequence length="336" mass="37636">MSEARVPSAKRARTDDASSPTTIIRSDIWHSDGSLILQAGKTQFRVHWSVLSSHSSVFKDMQINCQPGTPESLVEGCPVIELYDDPQSVKTILRVLYNPTSFLRRDARSKGSYKFAYVASLVRMGRKYDFGNLWDLALGVLEAEIPMTPAGYDDLRAASNKTTFIEDYPGVYLDILSLLREQNILSLLPSAYYLVVAKYTMQELLDGVARGDGTTAVLAAAELRQCILSRYKIRSIQFEPSYALSCFRESIPPAYYSDKCRNNDTRSKSCVAVRLQQISAHSTFPALFPPTSQLKGLCSICLEEASEVLEAGRQKGWEDLPSFFDLPPWSELKRDD</sequence>
<reference evidence="2" key="1">
    <citation type="submission" date="2020-05" db="EMBL/GenBank/DDBJ databases">
        <title>Mycena genomes resolve the evolution of fungal bioluminescence.</title>
        <authorList>
            <person name="Tsai I.J."/>
        </authorList>
    </citation>
    <scope>NUCLEOTIDE SEQUENCE</scope>
    <source>
        <strain evidence="2">171206Taipei</strain>
    </source>
</reference>
<keyword evidence="3" id="KW-1185">Reference proteome</keyword>
<dbReference type="OrthoDB" id="3027208at2759"/>
<dbReference type="InterPro" id="IPR000210">
    <property type="entry name" value="BTB/POZ_dom"/>
</dbReference>
<dbReference type="Pfam" id="PF00651">
    <property type="entry name" value="BTB"/>
    <property type="match status" value="1"/>
</dbReference>
<dbReference type="GeneID" id="59339795"/>
<proteinExistence type="predicted"/>
<evidence type="ECO:0000259" key="1">
    <source>
        <dbReference type="PROSITE" id="PS50097"/>
    </source>
</evidence>
<dbReference type="RefSeq" id="XP_037225189.1">
    <property type="nucleotide sequence ID" value="XM_037357279.1"/>
</dbReference>
<dbReference type="Gene3D" id="3.30.710.10">
    <property type="entry name" value="Potassium Channel Kv1.1, Chain A"/>
    <property type="match status" value="1"/>
</dbReference>
<dbReference type="EMBL" id="JACAZF010000001">
    <property type="protein sequence ID" value="KAF7315166.1"/>
    <property type="molecule type" value="Genomic_DNA"/>
</dbReference>
<dbReference type="CDD" id="cd18186">
    <property type="entry name" value="BTB_POZ_ZBTB_KLHL-like"/>
    <property type="match status" value="1"/>
</dbReference>